<sequence>MSDLLANLAQFFEMVRYPAGSALCLVGAILCVIGTIGVMRFPDFYTRMHAASITDTSGATVILIGMALMAPGWLIVAKLVTIFWLLFLTSPAASHAVVNAAHTAGLQPLIGRIGKKTDDEEGAA</sequence>
<dbReference type="NCBIfam" id="TIGR01300">
    <property type="entry name" value="CPA3_mnhG_phaG"/>
    <property type="match status" value="1"/>
</dbReference>
<evidence type="ECO:0000313" key="3">
    <source>
        <dbReference type="Proteomes" id="UP000027190"/>
    </source>
</evidence>
<dbReference type="Proteomes" id="UP000027190">
    <property type="component" value="Unassembled WGS sequence"/>
</dbReference>
<evidence type="ECO:0000256" key="1">
    <source>
        <dbReference type="SAM" id="Phobius"/>
    </source>
</evidence>
<comment type="caution">
    <text evidence="2">The sequence shown here is derived from an EMBL/GenBank/DDBJ whole genome shotgun (WGS) entry which is preliminary data.</text>
</comment>
<organism evidence="2 3">
    <name type="scientific">Hyphomonas chukchiensis</name>
    <dbReference type="NCBI Taxonomy" id="1280947"/>
    <lineage>
        <taxon>Bacteria</taxon>
        <taxon>Pseudomonadati</taxon>
        <taxon>Pseudomonadota</taxon>
        <taxon>Alphaproteobacteria</taxon>
        <taxon>Hyphomonadales</taxon>
        <taxon>Hyphomonadaceae</taxon>
        <taxon>Hyphomonas</taxon>
    </lineage>
</organism>
<dbReference type="STRING" id="1280947.HY30_03750"/>
<dbReference type="eggNOG" id="COG1320">
    <property type="taxonomic scope" value="Bacteria"/>
</dbReference>
<dbReference type="OrthoDB" id="4427992at2"/>
<reference evidence="2 3" key="1">
    <citation type="journal article" date="2014" name="Antonie Van Leeuwenhoek">
        <title>Hyphomonas beringensis sp. nov. and Hyphomonas chukchiensis sp. nov., isolated from surface seawater of the Bering Sea and Chukchi Sea.</title>
        <authorList>
            <person name="Li C."/>
            <person name="Lai Q."/>
            <person name="Li G."/>
            <person name="Dong C."/>
            <person name="Wang J."/>
            <person name="Liao Y."/>
            <person name="Shao Z."/>
        </authorList>
    </citation>
    <scope>NUCLEOTIDE SEQUENCE [LARGE SCALE GENOMIC DNA]</scope>
    <source>
        <strain evidence="2 3">BH-BN04-4</strain>
    </source>
</reference>
<dbReference type="PANTHER" id="PTHR34703:SF1">
    <property type="entry name" value="ANTIPORTER SUBUNIT MNHG2-RELATED"/>
    <property type="match status" value="1"/>
</dbReference>
<keyword evidence="1" id="KW-1133">Transmembrane helix</keyword>
<dbReference type="GO" id="GO:0015385">
    <property type="term" value="F:sodium:proton antiporter activity"/>
    <property type="evidence" value="ECO:0007669"/>
    <property type="project" value="TreeGrafter"/>
</dbReference>
<evidence type="ECO:0000313" key="2">
    <source>
        <dbReference type="EMBL" id="KCZ58862.1"/>
    </source>
</evidence>
<dbReference type="EMBL" id="AWFG01000019">
    <property type="protein sequence ID" value="KCZ58862.1"/>
    <property type="molecule type" value="Genomic_DNA"/>
</dbReference>
<feature type="transmembrane region" description="Helical" evidence="1">
    <location>
        <begin position="60"/>
        <end position="87"/>
    </location>
</feature>
<protein>
    <recommendedName>
        <fullName evidence="4">Sodium:proton antiporter</fullName>
    </recommendedName>
</protein>
<accession>A0A062UKE6</accession>
<dbReference type="PANTHER" id="PTHR34703">
    <property type="entry name" value="ANTIPORTER SUBUNIT MNHG2-RELATED"/>
    <property type="match status" value="1"/>
</dbReference>
<keyword evidence="3" id="KW-1185">Reference proteome</keyword>
<feature type="transmembrane region" description="Helical" evidence="1">
    <location>
        <begin position="20"/>
        <end position="39"/>
    </location>
</feature>
<dbReference type="Pfam" id="PF03334">
    <property type="entry name" value="PhaG_MnhG_YufB"/>
    <property type="match status" value="1"/>
</dbReference>
<proteinExistence type="predicted"/>
<keyword evidence="1" id="KW-0472">Membrane</keyword>
<dbReference type="PATRIC" id="fig|1280947.3.peg.1625"/>
<keyword evidence="1" id="KW-0812">Transmembrane</keyword>
<dbReference type="RefSeq" id="WP_034738885.1">
    <property type="nucleotide sequence ID" value="NZ_AWFG01000019.1"/>
</dbReference>
<gene>
    <name evidence="2" type="ORF">HY30_03750</name>
</gene>
<dbReference type="InterPro" id="IPR005133">
    <property type="entry name" value="PhaG_MnhG_YufB"/>
</dbReference>
<name>A0A062UKE6_9PROT</name>
<dbReference type="AlphaFoldDB" id="A0A062UKE6"/>
<evidence type="ECO:0008006" key="4">
    <source>
        <dbReference type="Google" id="ProtNLM"/>
    </source>
</evidence>